<dbReference type="AlphaFoldDB" id="A0A2U2BSJ9"/>
<dbReference type="InterPro" id="IPR011057">
    <property type="entry name" value="Mss4-like_sf"/>
</dbReference>
<dbReference type="GO" id="GO:0033743">
    <property type="term" value="F:peptide-methionine (R)-S-oxide reductase activity"/>
    <property type="evidence" value="ECO:0007669"/>
    <property type="project" value="UniProtKB-EC"/>
</dbReference>
<dbReference type="PANTHER" id="PTHR10173">
    <property type="entry name" value="METHIONINE SULFOXIDE REDUCTASE"/>
    <property type="match status" value="1"/>
</dbReference>
<evidence type="ECO:0000256" key="3">
    <source>
        <dbReference type="ARBA" id="ARBA00023002"/>
    </source>
</evidence>
<dbReference type="PROSITE" id="PS51790">
    <property type="entry name" value="MSRB"/>
    <property type="match status" value="1"/>
</dbReference>
<gene>
    <name evidence="6" type="primary">msrB</name>
    <name evidence="6" type="ORF">DDZ18_09810</name>
</gene>
<keyword evidence="3" id="KW-0560">Oxidoreductase</keyword>
<dbReference type="GO" id="GO:0030091">
    <property type="term" value="P:protein repair"/>
    <property type="evidence" value="ECO:0007669"/>
    <property type="project" value="InterPro"/>
</dbReference>
<dbReference type="Pfam" id="PF01641">
    <property type="entry name" value="SelR"/>
    <property type="match status" value="1"/>
</dbReference>
<feature type="domain" description="MsrB" evidence="5">
    <location>
        <begin position="9"/>
        <end position="131"/>
    </location>
</feature>
<dbReference type="Gene3D" id="2.170.150.20">
    <property type="entry name" value="Peptide methionine sulfoxide reductase"/>
    <property type="match status" value="1"/>
</dbReference>
<comment type="similarity">
    <text evidence="1">Belongs to the MsrB Met sulfoxide reductase family.</text>
</comment>
<keyword evidence="7" id="KW-1185">Reference proteome</keyword>
<dbReference type="RefSeq" id="WP_109253215.1">
    <property type="nucleotide sequence ID" value="NZ_QEXV01000004.1"/>
</dbReference>
<evidence type="ECO:0000313" key="6">
    <source>
        <dbReference type="EMBL" id="PWE16991.1"/>
    </source>
</evidence>
<protein>
    <recommendedName>
        <fullName evidence="2">peptide-methionine (R)-S-oxide reductase</fullName>
        <ecNumber evidence="2">1.8.4.12</ecNumber>
    </recommendedName>
</protein>
<comment type="catalytic activity">
    <reaction evidence="4">
        <text>L-methionyl-[protein] + [thioredoxin]-disulfide + H2O = L-methionyl-(R)-S-oxide-[protein] + [thioredoxin]-dithiol</text>
        <dbReference type="Rhea" id="RHEA:24164"/>
        <dbReference type="Rhea" id="RHEA-COMP:10698"/>
        <dbReference type="Rhea" id="RHEA-COMP:10700"/>
        <dbReference type="Rhea" id="RHEA-COMP:12313"/>
        <dbReference type="Rhea" id="RHEA-COMP:12314"/>
        <dbReference type="ChEBI" id="CHEBI:15377"/>
        <dbReference type="ChEBI" id="CHEBI:16044"/>
        <dbReference type="ChEBI" id="CHEBI:29950"/>
        <dbReference type="ChEBI" id="CHEBI:45764"/>
        <dbReference type="ChEBI" id="CHEBI:50058"/>
        <dbReference type="EC" id="1.8.4.12"/>
    </reaction>
</comment>
<dbReference type="EMBL" id="QEXV01000004">
    <property type="protein sequence ID" value="PWE16991.1"/>
    <property type="molecule type" value="Genomic_DNA"/>
</dbReference>
<dbReference type="NCBIfam" id="TIGR00357">
    <property type="entry name" value="peptide-methionine (R)-S-oxide reductase MsrB"/>
    <property type="match status" value="1"/>
</dbReference>
<proteinExistence type="inferred from homology"/>
<dbReference type="InterPro" id="IPR028427">
    <property type="entry name" value="Met_Sox_Rdtase_MsrB"/>
</dbReference>
<dbReference type="EC" id="1.8.4.12" evidence="2"/>
<dbReference type="GO" id="GO:0005737">
    <property type="term" value="C:cytoplasm"/>
    <property type="evidence" value="ECO:0007669"/>
    <property type="project" value="TreeGrafter"/>
</dbReference>
<dbReference type="OrthoDB" id="9785497at2"/>
<dbReference type="GO" id="GO:0006979">
    <property type="term" value="P:response to oxidative stress"/>
    <property type="evidence" value="ECO:0007669"/>
    <property type="project" value="InterPro"/>
</dbReference>
<evidence type="ECO:0000256" key="4">
    <source>
        <dbReference type="ARBA" id="ARBA00048488"/>
    </source>
</evidence>
<dbReference type="PANTHER" id="PTHR10173:SF52">
    <property type="entry name" value="METHIONINE-R-SULFOXIDE REDUCTASE B1"/>
    <property type="match status" value="1"/>
</dbReference>
<dbReference type="Proteomes" id="UP000245168">
    <property type="component" value="Unassembled WGS sequence"/>
</dbReference>
<name>A0A2U2BSJ9_9PROT</name>
<organism evidence="6 7">
    <name type="scientific">Marinicauda salina</name>
    <dbReference type="NCBI Taxonomy" id="2135793"/>
    <lineage>
        <taxon>Bacteria</taxon>
        <taxon>Pseudomonadati</taxon>
        <taxon>Pseudomonadota</taxon>
        <taxon>Alphaproteobacteria</taxon>
        <taxon>Maricaulales</taxon>
        <taxon>Maricaulaceae</taxon>
        <taxon>Marinicauda</taxon>
    </lineage>
</organism>
<reference evidence="7" key="1">
    <citation type="submission" date="2018-05" db="EMBL/GenBank/DDBJ databases">
        <authorList>
            <person name="Liu B.-T."/>
        </authorList>
    </citation>
    <scope>NUCLEOTIDE SEQUENCE [LARGE SCALE GENOMIC DNA]</scope>
    <source>
        <strain evidence="7">WD6-1</strain>
    </source>
</reference>
<accession>A0A2U2BSJ9</accession>
<comment type="caution">
    <text evidence="6">The sequence shown here is derived from an EMBL/GenBank/DDBJ whole genome shotgun (WGS) entry which is preliminary data.</text>
</comment>
<dbReference type="SUPFAM" id="SSF51316">
    <property type="entry name" value="Mss4-like"/>
    <property type="match status" value="1"/>
</dbReference>
<evidence type="ECO:0000259" key="5">
    <source>
        <dbReference type="PROSITE" id="PS51790"/>
    </source>
</evidence>
<evidence type="ECO:0000313" key="7">
    <source>
        <dbReference type="Proteomes" id="UP000245168"/>
    </source>
</evidence>
<evidence type="ECO:0000256" key="2">
    <source>
        <dbReference type="ARBA" id="ARBA00012499"/>
    </source>
</evidence>
<evidence type="ECO:0000256" key="1">
    <source>
        <dbReference type="ARBA" id="ARBA00007174"/>
    </source>
</evidence>
<sequence>MPRLDRTRIEELKAGLDAGQRAIAFEEATEPPGSSPLNDEKRPGRFHCAVCGEALFSSEAKYESGSGWPSFFAPLDDSATETKRDFRLLLPRTEFHCANCGAHLGHVFKDGPPPTGERWCANGAVLDFRPESGED</sequence>
<dbReference type="InterPro" id="IPR002579">
    <property type="entry name" value="Met_Sox_Rdtase_MsrB_dom"/>
</dbReference>